<sequence>MELYKKEGVIPPFLWHAPSLFQMEVHYSHAPVVPTVRSFSS</sequence>
<dbReference type="EMBL" id="CM001403">
    <property type="protein sequence ID" value="EHQ26325.1"/>
    <property type="molecule type" value="Genomic_DNA"/>
</dbReference>
<gene>
    <name evidence="1" type="ORF">Mucpa_2187</name>
</gene>
<dbReference type="STRING" id="714943.Mucpa_2187"/>
<evidence type="ECO:0000313" key="2">
    <source>
        <dbReference type="Proteomes" id="UP000002774"/>
    </source>
</evidence>
<evidence type="ECO:0000313" key="1">
    <source>
        <dbReference type="EMBL" id="EHQ26325.1"/>
    </source>
</evidence>
<reference evidence="1" key="1">
    <citation type="submission" date="2011-09" db="EMBL/GenBank/DDBJ databases">
        <title>The permanent draft genome of Mucilaginibacter paludis DSM 18603.</title>
        <authorList>
            <consortium name="US DOE Joint Genome Institute (JGI-PGF)"/>
            <person name="Lucas S."/>
            <person name="Han J."/>
            <person name="Lapidus A."/>
            <person name="Bruce D."/>
            <person name="Goodwin L."/>
            <person name="Pitluck S."/>
            <person name="Peters L."/>
            <person name="Kyrpides N."/>
            <person name="Mavromatis K."/>
            <person name="Ivanova N."/>
            <person name="Mikhailova N."/>
            <person name="Held B."/>
            <person name="Detter J.C."/>
            <person name="Tapia R."/>
            <person name="Han C."/>
            <person name="Land M."/>
            <person name="Hauser L."/>
            <person name="Markowitz V."/>
            <person name="Cheng J.-F."/>
            <person name="Hugenholtz P."/>
            <person name="Woyke T."/>
            <person name="Wu D."/>
            <person name="Tindall B."/>
            <person name="Brambilla E."/>
            <person name="Klenk H.-P."/>
            <person name="Eisen J.A."/>
        </authorList>
    </citation>
    <scope>NUCLEOTIDE SEQUENCE [LARGE SCALE GENOMIC DNA]</scope>
    <source>
        <strain evidence="1">DSM 18603</strain>
    </source>
</reference>
<keyword evidence="2" id="KW-1185">Reference proteome</keyword>
<organism evidence="1 2">
    <name type="scientific">Mucilaginibacter paludis DSM 18603</name>
    <dbReference type="NCBI Taxonomy" id="714943"/>
    <lineage>
        <taxon>Bacteria</taxon>
        <taxon>Pseudomonadati</taxon>
        <taxon>Bacteroidota</taxon>
        <taxon>Sphingobacteriia</taxon>
        <taxon>Sphingobacteriales</taxon>
        <taxon>Sphingobacteriaceae</taxon>
        <taxon>Mucilaginibacter</taxon>
    </lineage>
</organism>
<dbReference type="HOGENOM" id="CLU_3272954_0_0_10"/>
<dbReference type="Proteomes" id="UP000002774">
    <property type="component" value="Chromosome"/>
</dbReference>
<protein>
    <submittedName>
        <fullName evidence="1">Uncharacterized protein</fullName>
    </submittedName>
</protein>
<name>H1YG37_9SPHI</name>
<dbReference type="AlphaFoldDB" id="H1YG37"/>
<proteinExistence type="predicted"/>
<accession>H1YG37</accession>